<reference evidence="1 2" key="1">
    <citation type="submission" date="2015-01" db="EMBL/GenBank/DDBJ databases">
        <title>Evolution of Trichinella species and genotypes.</title>
        <authorList>
            <person name="Korhonen P.K."/>
            <person name="Edoardo P."/>
            <person name="Giuseppe L.R."/>
            <person name="Gasser R.B."/>
        </authorList>
    </citation>
    <scope>NUCLEOTIDE SEQUENCE [LARGE SCALE GENOMIC DNA]</scope>
    <source>
        <strain evidence="1">ISS470</strain>
    </source>
</reference>
<gene>
    <name evidence="1" type="ORF">T4D_1502</name>
</gene>
<accession>A0A0V1G7N2</accession>
<dbReference type="Proteomes" id="UP000054995">
    <property type="component" value="Unassembled WGS sequence"/>
</dbReference>
<dbReference type="EMBL" id="JYDT01000002">
    <property type="protein sequence ID" value="KRY93507.1"/>
    <property type="molecule type" value="Genomic_DNA"/>
</dbReference>
<evidence type="ECO:0000313" key="1">
    <source>
        <dbReference type="EMBL" id="KRY93507.1"/>
    </source>
</evidence>
<comment type="caution">
    <text evidence="1">The sequence shown here is derived from an EMBL/GenBank/DDBJ whole genome shotgun (WGS) entry which is preliminary data.</text>
</comment>
<proteinExistence type="predicted"/>
<keyword evidence="2" id="KW-1185">Reference proteome</keyword>
<protein>
    <submittedName>
        <fullName evidence="1">Uncharacterized protein</fullName>
    </submittedName>
</protein>
<evidence type="ECO:0000313" key="2">
    <source>
        <dbReference type="Proteomes" id="UP000054995"/>
    </source>
</evidence>
<dbReference type="AlphaFoldDB" id="A0A0V1G7N2"/>
<sequence length="60" mass="6927">MQVTVTRIILLPCQMINIAQIAPIIKFHLNLIHYCIRADFKILQPLALQIVSSFDDIYCL</sequence>
<organism evidence="1 2">
    <name type="scientific">Trichinella pseudospiralis</name>
    <name type="common">Parasitic roundworm</name>
    <dbReference type="NCBI Taxonomy" id="6337"/>
    <lineage>
        <taxon>Eukaryota</taxon>
        <taxon>Metazoa</taxon>
        <taxon>Ecdysozoa</taxon>
        <taxon>Nematoda</taxon>
        <taxon>Enoplea</taxon>
        <taxon>Dorylaimia</taxon>
        <taxon>Trichinellida</taxon>
        <taxon>Trichinellidae</taxon>
        <taxon>Trichinella</taxon>
    </lineage>
</organism>
<name>A0A0V1G7N2_TRIPS</name>